<dbReference type="PANTHER" id="PTHR35789">
    <property type="entry name" value="SPORE GERMINATION PROTEIN B3"/>
    <property type="match status" value="1"/>
</dbReference>
<evidence type="ECO:0000256" key="4">
    <source>
        <dbReference type="ARBA" id="ARBA00022729"/>
    </source>
</evidence>
<dbReference type="EMBL" id="AP012050">
    <property type="protein sequence ID" value="BAM47898.1"/>
    <property type="molecule type" value="Genomic_DNA"/>
</dbReference>
<dbReference type="Gene3D" id="3.30.300.210">
    <property type="entry name" value="Nutrient germinant receptor protein C, domain 3"/>
    <property type="match status" value="1"/>
</dbReference>
<dbReference type="PATRIC" id="fig|698758.3.peg.1766"/>
<dbReference type="eggNOG" id="ENOG502Z9N7">
    <property type="taxonomic scope" value="Bacteria"/>
</dbReference>
<accession>K0J7S9</accession>
<dbReference type="RefSeq" id="WP_015010487.1">
    <property type="nucleotide sequence ID" value="NC_018704.1"/>
</dbReference>
<dbReference type="STRING" id="698758.AXY_17660"/>
<dbReference type="KEGG" id="axl:AXY_17660"/>
<name>K0J7S9_AMPXN</name>
<gene>
    <name evidence="10" type="ordered locus">AXY_17660</name>
</gene>
<dbReference type="Pfam" id="PF25198">
    <property type="entry name" value="Spore_GerAC_N"/>
    <property type="match status" value="1"/>
</dbReference>
<proteinExistence type="inferred from homology"/>
<keyword evidence="7" id="KW-0449">Lipoprotein</keyword>
<dbReference type="PANTHER" id="PTHR35789:SF1">
    <property type="entry name" value="SPORE GERMINATION PROTEIN B3"/>
    <property type="match status" value="1"/>
</dbReference>
<evidence type="ECO:0000256" key="5">
    <source>
        <dbReference type="ARBA" id="ARBA00023136"/>
    </source>
</evidence>
<dbReference type="Pfam" id="PF05504">
    <property type="entry name" value="Spore_GerAC"/>
    <property type="match status" value="1"/>
</dbReference>
<keyword evidence="3" id="KW-0309">Germination</keyword>
<feature type="domain" description="Spore germination GerAC-like C-terminal" evidence="8">
    <location>
        <begin position="221"/>
        <end position="386"/>
    </location>
</feature>
<evidence type="ECO:0000256" key="6">
    <source>
        <dbReference type="ARBA" id="ARBA00023139"/>
    </source>
</evidence>
<protein>
    <submittedName>
        <fullName evidence="10">Putative spore germination protein</fullName>
    </submittedName>
</protein>
<dbReference type="InterPro" id="IPR057336">
    <property type="entry name" value="GerAC_N"/>
</dbReference>
<dbReference type="AlphaFoldDB" id="K0J7S9"/>
<evidence type="ECO:0000313" key="11">
    <source>
        <dbReference type="Proteomes" id="UP000006294"/>
    </source>
</evidence>
<dbReference type="OrthoDB" id="9816067at2"/>
<comment type="similarity">
    <text evidence="2">Belongs to the GerABKC lipoprotein family.</text>
</comment>
<dbReference type="InterPro" id="IPR046953">
    <property type="entry name" value="Spore_GerAC-like_C"/>
</dbReference>
<evidence type="ECO:0000259" key="8">
    <source>
        <dbReference type="Pfam" id="PF05504"/>
    </source>
</evidence>
<evidence type="ECO:0000256" key="2">
    <source>
        <dbReference type="ARBA" id="ARBA00007886"/>
    </source>
</evidence>
<dbReference type="GO" id="GO:0016020">
    <property type="term" value="C:membrane"/>
    <property type="evidence" value="ECO:0007669"/>
    <property type="project" value="UniProtKB-SubCell"/>
</dbReference>
<dbReference type="NCBIfam" id="TIGR02887">
    <property type="entry name" value="spore_ger_x_C"/>
    <property type="match status" value="1"/>
</dbReference>
<dbReference type="HOGENOM" id="CLU_051140_0_0_9"/>
<comment type="subcellular location">
    <subcellularLocation>
        <location evidence="1">Membrane</location>
        <topology evidence="1">Lipid-anchor</topology>
    </subcellularLocation>
</comment>
<dbReference type="InterPro" id="IPR038501">
    <property type="entry name" value="Spore_GerAC_C_sf"/>
</dbReference>
<keyword evidence="11" id="KW-1185">Reference proteome</keyword>
<dbReference type="PROSITE" id="PS51257">
    <property type="entry name" value="PROKAR_LIPOPROTEIN"/>
    <property type="match status" value="1"/>
</dbReference>
<reference evidence="10 11" key="1">
    <citation type="submission" date="2011-01" db="EMBL/GenBank/DDBJ databases">
        <title>Whole genome sequence of Amphibacillus xylinus NBRC 15112.</title>
        <authorList>
            <person name="Nakazawa H."/>
            <person name="Katano Y."/>
            <person name="Nakamura S."/>
            <person name="Sasagawa M."/>
            <person name="Fukada J."/>
            <person name="Arai T."/>
            <person name="Sasakura N."/>
            <person name="Mochizuki D."/>
            <person name="Hosoyama A."/>
            <person name="Harada K."/>
            <person name="Horikawa H."/>
            <person name="Kato Y."/>
            <person name="Harada T."/>
            <person name="Sasaki K."/>
            <person name="Sekiguchi M."/>
            <person name="Hodoyama M."/>
            <person name="Nishiko R."/>
            <person name="Narita H."/>
            <person name="Hanamaki A."/>
            <person name="Hata C."/>
            <person name="Konno Y."/>
            <person name="Niimura Y."/>
            <person name="Yamazaki S."/>
            <person name="Fujita N."/>
        </authorList>
    </citation>
    <scope>NUCLEOTIDE SEQUENCE [LARGE SCALE GENOMIC DNA]</scope>
    <source>
        <strain evidence="11">ATCC 51415 / DSM 6626 / JCM 7361 / LMG 17667 / NBRC 15112 / Ep01</strain>
    </source>
</reference>
<dbReference type="Proteomes" id="UP000006294">
    <property type="component" value="Chromosome"/>
</dbReference>
<feature type="domain" description="Spore germination protein N-terminal" evidence="9">
    <location>
        <begin position="21"/>
        <end position="195"/>
    </location>
</feature>
<sequence length="398" mass="44479">MKLHFRLLLIICILILSGCWDKKELNELAVATGVAIDKAEDGYRVSVQTVNSSEVTSQLGTSGVIPVNVRSEFGVTMYDATRKLSLTNSKRPYGSHLQALIISQEVAKEGIAAVIDYFSRDNDFRSDFLIILTRDTEAKDILKMQTVTEKIPMKAILSMLEISADITGSTHIMDMRDFLNIIALPGRSPIIPVIDVVGDLEVGPTKANTESTEPPATYIYNGAGILQEDKLIGYIDSEVIKSVNYLTDNITHTIENYTCSDSGKISLEILQSKTKRKAKLNEEGKPFIDVNIRSIANIGESNCSLDLLDPNSINELEKNFAEQLKTDLQTSIKMIQSEYQLDIFGFGEDIYRYHPKVWAELKDDWQEHFANLEVNIDVGVNITQLGSTKNSIQQYIQE</sequence>
<evidence type="ECO:0000256" key="7">
    <source>
        <dbReference type="ARBA" id="ARBA00023288"/>
    </source>
</evidence>
<keyword evidence="6" id="KW-0564">Palmitate</keyword>
<organism evidence="10 11">
    <name type="scientific">Amphibacillus xylanus (strain ATCC 51415 / DSM 6626 / JCM 7361 / LMG 17667 / NBRC 15112 / Ep01)</name>
    <dbReference type="NCBI Taxonomy" id="698758"/>
    <lineage>
        <taxon>Bacteria</taxon>
        <taxon>Bacillati</taxon>
        <taxon>Bacillota</taxon>
        <taxon>Bacilli</taxon>
        <taxon>Bacillales</taxon>
        <taxon>Bacillaceae</taxon>
        <taxon>Amphibacillus</taxon>
    </lineage>
</organism>
<keyword evidence="5" id="KW-0472">Membrane</keyword>
<keyword evidence="4" id="KW-0732">Signal</keyword>
<evidence type="ECO:0000256" key="1">
    <source>
        <dbReference type="ARBA" id="ARBA00004635"/>
    </source>
</evidence>
<evidence type="ECO:0000256" key="3">
    <source>
        <dbReference type="ARBA" id="ARBA00022544"/>
    </source>
</evidence>
<evidence type="ECO:0000259" key="9">
    <source>
        <dbReference type="Pfam" id="PF25198"/>
    </source>
</evidence>
<dbReference type="GO" id="GO:0009847">
    <property type="term" value="P:spore germination"/>
    <property type="evidence" value="ECO:0007669"/>
    <property type="project" value="InterPro"/>
</dbReference>
<dbReference type="InterPro" id="IPR008844">
    <property type="entry name" value="Spore_GerAC-like"/>
</dbReference>
<evidence type="ECO:0000313" key="10">
    <source>
        <dbReference type="EMBL" id="BAM47898.1"/>
    </source>
</evidence>